<proteinExistence type="predicted"/>
<reference evidence="1 2" key="1">
    <citation type="submission" date="2019-12" db="EMBL/GenBank/DDBJ databases">
        <title>Nocardia sp. nov. ET3-3 isolated from soil.</title>
        <authorList>
            <person name="Kanchanasin P."/>
            <person name="Tanasupawat S."/>
            <person name="Yuki M."/>
            <person name="Kudo T."/>
        </authorList>
    </citation>
    <scope>NUCLEOTIDE SEQUENCE [LARGE SCALE GENOMIC DNA]</scope>
    <source>
        <strain evidence="1 2">ET3-3</strain>
    </source>
</reference>
<organism evidence="1 2">
    <name type="scientific">Nocardia terrae</name>
    <dbReference type="NCBI Taxonomy" id="2675851"/>
    <lineage>
        <taxon>Bacteria</taxon>
        <taxon>Bacillati</taxon>
        <taxon>Actinomycetota</taxon>
        <taxon>Actinomycetes</taxon>
        <taxon>Mycobacteriales</taxon>
        <taxon>Nocardiaceae</taxon>
        <taxon>Nocardia</taxon>
    </lineage>
</organism>
<evidence type="ECO:0000313" key="2">
    <source>
        <dbReference type="Proteomes" id="UP000466794"/>
    </source>
</evidence>
<evidence type="ECO:0000313" key="1">
    <source>
        <dbReference type="EMBL" id="MVU81126.1"/>
    </source>
</evidence>
<dbReference type="AlphaFoldDB" id="A0A7K1V3D0"/>
<gene>
    <name evidence="1" type="ORF">GPX89_28250</name>
</gene>
<dbReference type="Proteomes" id="UP000466794">
    <property type="component" value="Unassembled WGS sequence"/>
</dbReference>
<protein>
    <submittedName>
        <fullName evidence="1">Uncharacterized protein</fullName>
    </submittedName>
</protein>
<accession>A0A7K1V3D0</accession>
<dbReference type="RefSeq" id="WP_157390765.1">
    <property type="nucleotide sequence ID" value="NZ_WRPP01000006.1"/>
</dbReference>
<comment type="caution">
    <text evidence="1">The sequence shown here is derived from an EMBL/GenBank/DDBJ whole genome shotgun (WGS) entry which is preliminary data.</text>
</comment>
<name>A0A7K1V3D0_9NOCA</name>
<sequence>MNLLRLRRRSEPAATTPEHHHMWRLGALALDYPNARTAARSAELDATAPESTGAPR</sequence>
<dbReference type="EMBL" id="WRPP01000006">
    <property type="protein sequence ID" value="MVU81126.1"/>
    <property type="molecule type" value="Genomic_DNA"/>
</dbReference>
<keyword evidence="2" id="KW-1185">Reference proteome</keyword>